<dbReference type="PANTHER" id="PTHR41291:SF1">
    <property type="entry name" value="DNA ALKYLATION REPAIR PROTEIN"/>
    <property type="match status" value="1"/>
</dbReference>
<dbReference type="PANTHER" id="PTHR41291">
    <property type="entry name" value="DNA ALKYLATION REPAIR PROTEIN"/>
    <property type="match status" value="1"/>
</dbReference>
<sequence>MTELNRIYNDLLTLIDEGTYKRLSKQPKPFQYIGVKMGDLRQYASKLPKNNALADALFELNYYETMLLATMIVDPNTLDSTRVVDWCLKANSSNIVDQGIANFFLDLNDADSILKTLSIATNEHLEYAFFALLSSYFRSQPLELIDTVYSKAWLDRIRDTIQNKPLSIQNAMNNAVVSAGLHVPSLVTLATLVASHIGYVMPLVARNSCNIQSASDYLVRYGDNPKYSRVARLRQSK</sequence>
<dbReference type="SUPFAM" id="SSF48371">
    <property type="entry name" value="ARM repeat"/>
    <property type="match status" value="1"/>
</dbReference>
<dbReference type="InterPro" id="IPR014825">
    <property type="entry name" value="DNA_alkylation"/>
</dbReference>
<organism evidence="1 2">
    <name type="scientific">Paracholeplasma manati</name>
    <dbReference type="NCBI Taxonomy" id="591373"/>
    <lineage>
        <taxon>Bacteria</taxon>
        <taxon>Bacillati</taxon>
        <taxon>Mycoplasmatota</taxon>
        <taxon>Mollicutes</taxon>
        <taxon>Acholeplasmatales</taxon>
        <taxon>Acholeplasmataceae</taxon>
        <taxon>Paracholeplasma</taxon>
    </lineage>
</organism>
<evidence type="ECO:0000313" key="1">
    <source>
        <dbReference type="EMBL" id="MCV2231934.1"/>
    </source>
</evidence>
<dbReference type="Gene3D" id="1.25.10.90">
    <property type="match status" value="1"/>
</dbReference>
<name>A0ABT2Y5B5_9MOLU</name>
<dbReference type="InterPro" id="IPR016024">
    <property type="entry name" value="ARM-type_fold"/>
</dbReference>
<evidence type="ECO:0000313" key="2">
    <source>
        <dbReference type="Proteomes" id="UP001177160"/>
    </source>
</evidence>
<keyword evidence="2" id="KW-1185">Reference proteome</keyword>
<proteinExistence type="predicted"/>
<comment type="caution">
    <text evidence="1">The sequence shown here is derived from an EMBL/GenBank/DDBJ whole genome shotgun (WGS) entry which is preliminary data.</text>
</comment>
<dbReference type="EMBL" id="JAOVQM010000002">
    <property type="protein sequence ID" value="MCV2231934.1"/>
    <property type="molecule type" value="Genomic_DNA"/>
</dbReference>
<dbReference type="Proteomes" id="UP001177160">
    <property type="component" value="Unassembled WGS sequence"/>
</dbReference>
<gene>
    <name evidence="1" type="ORF">N7548_03735</name>
</gene>
<accession>A0ABT2Y5B5</accession>
<protein>
    <submittedName>
        <fullName evidence="1">DNA alkylation repair protein</fullName>
    </submittedName>
</protein>
<dbReference type="RefSeq" id="WP_263608087.1">
    <property type="nucleotide sequence ID" value="NZ_JAOVQM010000002.1"/>
</dbReference>
<reference evidence="1" key="1">
    <citation type="submission" date="2022-09" db="EMBL/GenBank/DDBJ databases">
        <title>Novel Mycoplasma species identified in domestic and wild animals.</title>
        <authorList>
            <person name="Volokhov D.V."/>
            <person name="Furtak V.A."/>
            <person name="Zagorodnyaya T.A."/>
        </authorList>
    </citation>
    <scope>NUCLEOTIDE SEQUENCE</scope>
    <source>
        <strain evidence="1">Oakley</strain>
    </source>
</reference>
<dbReference type="Pfam" id="PF08713">
    <property type="entry name" value="DNA_alkylation"/>
    <property type="match status" value="1"/>
</dbReference>